<keyword evidence="2" id="KW-1185">Reference proteome</keyword>
<reference evidence="1" key="1">
    <citation type="submission" date="2020-08" db="EMBL/GenBank/DDBJ databases">
        <title>Multicomponent nature underlies the extraordinary mechanical properties of spider dragline silk.</title>
        <authorList>
            <person name="Kono N."/>
            <person name="Nakamura H."/>
            <person name="Mori M."/>
            <person name="Yoshida Y."/>
            <person name="Ohtoshi R."/>
            <person name="Malay A.D."/>
            <person name="Moran D.A.P."/>
            <person name="Tomita M."/>
            <person name="Numata K."/>
            <person name="Arakawa K."/>
        </authorList>
    </citation>
    <scope>NUCLEOTIDE SEQUENCE</scope>
</reference>
<gene>
    <name evidence="1" type="primary">NCL1_11981</name>
    <name evidence="1" type="ORF">TNCV_3684991</name>
</gene>
<name>A0A8X6V583_TRICX</name>
<dbReference type="Proteomes" id="UP000887159">
    <property type="component" value="Unassembled WGS sequence"/>
</dbReference>
<comment type="caution">
    <text evidence="1">The sequence shown here is derived from an EMBL/GenBank/DDBJ whole genome shotgun (WGS) entry which is preliminary data.</text>
</comment>
<evidence type="ECO:0000313" key="1">
    <source>
        <dbReference type="EMBL" id="GFX95447.1"/>
    </source>
</evidence>
<organism evidence="1 2">
    <name type="scientific">Trichonephila clavipes</name>
    <name type="common">Golden silk orbweaver</name>
    <name type="synonym">Nephila clavipes</name>
    <dbReference type="NCBI Taxonomy" id="2585209"/>
    <lineage>
        <taxon>Eukaryota</taxon>
        <taxon>Metazoa</taxon>
        <taxon>Ecdysozoa</taxon>
        <taxon>Arthropoda</taxon>
        <taxon>Chelicerata</taxon>
        <taxon>Arachnida</taxon>
        <taxon>Araneae</taxon>
        <taxon>Araneomorphae</taxon>
        <taxon>Entelegynae</taxon>
        <taxon>Araneoidea</taxon>
        <taxon>Nephilidae</taxon>
        <taxon>Trichonephila</taxon>
    </lineage>
</organism>
<accession>A0A8X6V583</accession>
<evidence type="ECO:0000313" key="2">
    <source>
        <dbReference type="Proteomes" id="UP000887159"/>
    </source>
</evidence>
<sequence length="173" mass="18940">MFQLNRVAVVANSQGHELVTGIPSVDSWGGGSLGQDIGHKPVSEEKSKVLANSSHAPRVRMRLCGARCRCVALPMRSDEECESDSALEFKGVGSELERVLIDRLLDLNEQKAYTDDSRDDYYRSGSGIYIKSQDHNLRIQRKNPDGCSAFCSELIAIEEALGSLASLPDGKEI</sequence>
<dbReference type="EMBL" id="BMAU01021186">
    <property type="protein sequence ID" value="GFX95447.1"/>
    <property type="molecule type" value="Genomic_DNA"/>
</dbReference>
<dbReference type="AlphaFoldDB" id="A0A8X6V583"/>
<proteinExistence type="predicted"/>
<protein>
    <submittedName>
        <fullName evidence="1">Uncharacterized protein</fullName>
    </submittedName>
</protein>